<dbReference type="AlphaFoldDB" id="A0A7J6X4B7"/>
<dbReference type="OrthoDB" id="1096772at2759"/>
<evidence type="ECO:0000313" key="2">
    <source>
        <dbReference type="EMBL" id="KAF5203668.1"/>
    </source>
</evidence>
<keyword evidence="3" id="KW-1185">Reference proteome</keyword>
<sequence length="716" mass="81202">MGDRKSRNPETRFVVAERKSFEFEWINSLGAEQVKVTERSSNGTFTTSLSRAGAHWLGKALCELSVQREDSFDYQDEYLVMRVFCKSNRLGKFLQLVVKKKRERKWEQSIRFPAGREREAWADLGVKILELLKMVPESQSAPKTNSQPQTVKSNNNPQLKRGWEAPRDEQKLMEKSNTLRIWPSTSSKHQAWWSSSVLAKSNTLLVDWGWVRKKVEEKFGEVNLRVLHSGEALLSLNSSEAAFKLEELASLSVAGTSILFKRWNPGTGKLFEGVLSPEIIKVRLRGIPLHLRSEPVAMQIAKFLAKDFSINRDTTGFENDFIEVSLKETKWEDIPRVVVLEERGFRFPILIGAEEESGHNPSSNTNTPTIEAVGSTQSLRVLEDIRNAGREEEEGEIVPVAQSTSRVIETQMSQGAKCRVNTGPEKEETWIDVVRGPARRPPSPLFGPEKSQESNRFRILRRGEEESGPVAQPLTRTQTNATVRASSSHSTQPLNPWGHSLVLSHRKIGQIQQRKKIKGGRNKNLALQFLERIYGEENQSHFVVTNQVIPPPTSGLVVDQTIPPPSSERWTRRESNNGQSRVLEDNLSRVVRENVRIGQGEQEQINDSDLSRPPGFINEVSQKSSQPVLNSLMSDCCRVRNKEDLKEWITGVIRNAASEMGVTSNNGAEAVEKFFFELGMRNLKDKGVIENNDDEREILNYRNSNEILKEKAFFYD</sequence>
<comment type="caution">
    <text evidence="2">The sequence shown here is derived from an EMBL/GenBank/DDBJ whole genome shotgun (WGS) entry which is preliminary data.</text>
</comment>
<organism evidence="2 3">
    <name type="scientific">Thalictrum thalictroides</name>
    <name type="common">Rue-anemone</name>
    <name type="synonym">Anemone thalictroides</name>
    <dbReference type="NCBI Taxonomy" id="46969"/>
    <lineage>
        <taxon>Eukaryota</taxon>
        <taxon>Viridiplantae</taxon>
        <taxon>Streptophyta</taxon>
        <taxon>Embryophyta</taxon>
        <taxon>Tracheophyta</taxon>
        <taxon>Spermatophyta</taxon>
        <taxon>Magnoliopsida</taxon>
        <taxon>Ranunculales</taxon>
        <taxon>Ranunculaceae</taxon>
        <taxon>Thalictroideae</taxon>
        <taxon>Thalictrum</taxon>
    </lineage>
</organism>
<reference evidence="2 3" key="1">
    <citation type="submission" date="2020-06" db="EMBL/GenBank/DDBJ databases">
        <title>Transcriptomic and genomic resources for Thalictrum thalictroides and T. hernandezii: Facilitating candidate gene discovery in an emerging model plant lineage.</title>
        <authorList>
            <person name="Arias T."/>
            <person name="Riano-Pachon D.M."/>
            <person name="Di Stilio V.S."/>
        </authorList>
    </citation>
    <scope>NUCLEOTIDE SEQUENCE [LARGE SCALE GENOMIC DNA]</scope>
    <source>
        <strain evidence="3">cv. WT478/WT964</strain>
        <tissue evidence="2">Leaves</tissue>
    </source>
</reference>
<gene>
    <name evidence="2" type="ORF">FRX31_006746</name>
</gene>
<name>A0A7J6X4B7_THATH</name>
<protein>
    <submittedName>
        <fullName evidence="2">Uncharacterized protein</fullName>
    </submittedName>
</protein>
<dbReference type="Proteomes" id="UP000554482">
    <property type="component" value="Unassembled WGS sequence"/>
</dbReference>
<feature type="region of interest" description="Disordered" evidence="1">
    <location>
        <begin position="139"/>
        <end position="167"/>
    </location>
</feature>
<feature type="compositionally biased region" description="Polar residues" evidence="1">
    <location>
        <begin position="139"/>
        <end position="158"/>
    </location>
</feature>
<proteinExistence type="predicted"/>
<feature type="region of interest" description="Disordered" evidence="1">
    <location>
        <begin position="436"/>
        <end position="455"/>
    </location>
</feature>
<accession>A0A7J6X4B7</accession>
<dbReference type="EMBL" id="JABWDY010006452">
    <property type="protein sequence ID" value="KAF5203668.1"/>
    <property type="molecule type" value="Genomic_DNA"/>
</dbReference>
<evidence type="ECO:0000313" key="3">
    <source>
        <dbReference type="Proteomes" id="UP000554482"/>
    </source>
</evidence>
<evidence type="ECO:0000256" key="1">
    <source>
        <dbReference type="SAM" id="MobiDB-lite"/>
    </source>
</evidence>